<dbReference type="EC" id="2.8.1.1" evidence="3"/>
<dbReference type="InterPro" id="IPR036873">
    <property type="entry name" value="Rhodanese-like_dom_sf"/>
</dbReference>
<name>A0A1W1CFX8_9ZZZZ</name>
<dbReference type="InterPro" id="IPR051126">
    <property type="entry name" value="Thiosulfate_sulfurtransferase"/>
</dbReference>
<evidence type="ECO:0000313" key="3">
    <source>
        <dbReference type="EMBL" id="SFV64758.1"/>
    </source>
</evidence>
<dbReference type="Pfam" id="PF00581">
    <property type="entry name" value="Rhodanese"/>
    <property type="match status" value="2"/>
</dbReference>
<dbReference type="GO" id="GO:0004792">
    <property type="term" value="F:thiosulfate-cyanide sulfurtransferase activity"/>
    <property type="evidence" value="ECO:0007669"/>
    <property type="project" value="UniProtKB-EC"/>
</dbReference>
<dbReference type="PROSITE" id="PS50206">
    <property type="entry name" value="RHODANESE_3"/>
    <property type="match status" value="2"/>
</dbReference>
<protein>
    <submittedName>
        <fullName evidence="3">Thiosulfate sulfurtransferase, rhodanese</fullName>
        <ecNumber evidence="3">2.8.1.1</ecNumber>
    </submittedName>
</protein>
<keyword evidence="1" id="KW-0677">Repeat</keyword>
<dbReference type="EMBL" id="FPHC01000071">
    <property type="protein sequence ID" value="SFV64758.1"/>
    <property type="molecule type" value="Genomic_DNA"/>
</dbReference>
<accession>A0A1W1CFX8</accession>
<feature type="domain" description="Rhodanese" evidence="2">
    <location>
        <begin position="45"/>
        <end position="149"/>
    </location>
</feature>
<gene>
    <name evidence="3" type="ORF">MNB_SV-6-320</name>
</gene>
<dbReference type="PANTHER" id="PTHR43855">
    <property type="entry name" value="THIOSULFATE SULFURTRANSFERASE"/>
    <property type="match status" value="1"/>
</dbReference>
<dbReference type="InterPro" id="IPR001763">
    <property type="entry name" value="Rhodanese-like_dom"/>
</dbReference>
<organism evidence="3">
    <name type="scientific">hydrothermal vent metagenome</name>
    <dbReference type="NCBI Taxonomy" id="652676"/>
    <lineage>
        <taxon>unclassified sequences</taxon>
        <taxon>metagenomes</taxon>
        <taxon>ecological metagenomes</taxon>
    </lineage>
</organism>
<proteinExistence type="predicted"/>
<feature type="domain" description="Rhodanese" evidence="2">
    <location>
        <begin position="242"/>
        <end position="358"/>
    </location>
</feature>
<dbReference type="SMART" id="SM00450">
    <property type="entry name" value="RHOD"/>
    <property type="match status" value="2"/>
</dbReference>
<evidence type="ECO:0000259" key="2">
    <source>
        <dbReference type="PROSITE" id="PS50206"/>
    </source>
</evidence>
<dbReference type="AlphaFoldDB" id="A0A1W1CFX8"/>
<dbReference type="SUPFAM" id="SSF52821">
    <property type="entry name" value="Rhodanese/Cell cycle control phosphatase"/>
    <property type="match status" value="2"/>
</dbReference>
<dbReference type="PANTHER" id="PTHR43855:SF1">
    <property type="entry name" value="THIOSULFATE SULFURTRANSFERASE"/>
    <property type="match status" value="1"/>
</dbReference>
<dbReference type="CDD" id="cd01449">
    <property type="entry name" value="TST_Repeat_2"/>
    <property type="match status" value="1"/>
</dbReference>
<sequence>MTKSIQRVVAIFIYLISMGIGAEIKLIKPQEAIRLIGRDDVLFISGENRAAFQNSHIVGSINIYTHDICHTDDSRDISYAPLYDYPKKSEKYIQEKGVKKSQLLIIYDDFHGPHASGLYGYFESLGHEDIRLLDGGVEGIKRLDPNQQLYDKLKSQEKRLKLQIEVATKERKYKDAASITSKLESLTAKINLIKSQLLIEDGDERSMTKGDFIVDITKVVKTHLADIDEVKRASDDIVKYGDESRFAIIDSRSMDEIIGKEKIAGVLRGGHIPRAKFVEWKKITDFKNKKSFKSLEDMQKIFDKIGIRKDQTIYTYSHYGAGRGSHIAMALRLLGYKSVKVYSGGWNEWGNSLDYPLSR</sequence>
<dbReference type="Gene3D" id="3.40.250.10">
    <property type="entry name" value="Rhodanese-like domain"/>
    <property type="match status" value="2"/>
</dbReference>
<reference evidence="3" key="1">
    <citation type="submission" date="2016-10" db="EMBL/GenBank/DDBJ databases">
        <authorList>
            <person name="de Groot N.N."/>
        </authorList>
    </citation>
    <scope>NUCLEOTIDE SEQUENCE</scope>
</reference>
<keyword evidence="3" id="KW-0808">Transferase</keyword>
<evidence type="ECO:0000256" key="1">
    <source>
        <dbReference type="ARBA" id="ARBA00022737"/>
    </source>
</evidence>